<name>A0AAU9CUV0_9ACTN</name>
<organism evidence="1 2">
    <name type="scientific">Leptogranulimonas caecicola</name>
    <dbReference type="NCBI Taxonomy" id="2894156"/>
    <lineage>
        <taxon>Bacteria</taxon>
        <taxon>Bacillati</taxon>
        <taxon>Actinomycetota</taxon>
        <taxon>Coriobacteriia</taxon>
        <taxon>Coriobacteriales</taxon>
        <taxon>Kribbibacteriaceae</taxon>
        <taxon>Leptogranulimonas</taxon>
    </lineage>
</organism>
<dbReference type="EMBL" id="AP025285">
    <property type="protein sequence ID" value="BDC91592.1"/>
    <property type="molecule type" value="Genomic_DNA"/>
</dbReference>
<evidence type="ECO:0000313" key="2">
    <source>
        <dbReference type="Proteomes" id="UP001431186"/>
    </source>
</evidence>
<protein>
    <submittedName>
        <fullName evidence="1">Uncharacterized protein</fullName>
    </submittedName>
</protein>
<evidence type="ECO:0000313" key="1">
    <source>
        <dbReference type="EMBL" id="BDC91592.1"/>
    </source>
</evidence>
<dbReference type="Proteomes" id="UP001431186">
    <property type="component" value="Chromosome"/>
</dbReference>
<accession>A0AAU9CUV0</accession>
<sequence>MAMTNSNAWVEFDENFDSRDGGALYIRDNNDGTYSAAGALWLDGGDMQERHYTAIVCDFDDNQLTYGDVLVTDEYFAGDAFGCAIDSDISHDIGMFSTMGEAVQAVHQFANA</sequence>
<gene>
    <name evidence="1" type="ORF">ATTO_14640</name>
</gene>
<dbReference type="KEGG" id="lcal:ATTO_14640"/>
<proteinExistence type="predicted"/>
<dbReference type="AlphaFoldDB" id="A0AAU9CUV0"/>
<keyword evidence="2" id="KW-1185">Reference proteome</keyword>
<reference evidence="1" key="1">
    <citation type="submission" date="2021-11" db="EMBL/GenBank/DDBJ databases">
        <title>Complete genome sequence of Atopobiaceae bacterium TOC12.</title>
        <authorList>
            <person name="Morinaga K."/>
            <person name="Kusada H."/>
            <person name="Tamaki H."/>
        </authorList>
    </citation>
    <scope>NUCLEOTIDE SEQUENCE</scope>
    <source>
        <strain evidence="1">TOC12</strain>
    </source>
</reference>